<evidence type="ECO:0000256" key="1">
    <source>
        <dbReference type="SAM" id="MobiDB-lite"/>
    </source>
</evidence>
<comment type="caution">
    <text evidence="2">The sequence shown here is derived from an EMBL/GenBank/DDBJ whole genome shotgun (WGS) entry which is preliminary data.</text>
</comment>
<protein>
    <submittedName>
        <fullName evidence="2">Uncharacterized protein</fullName>
    </submittedName>
</protein>
<dbReference type="EMBL" id="PVEM01000006">
    <property type="protein sequence ID" value="PTD06991.1"/>
    <property type="molecule type" value="Genomic_DNA"/>
</dbReference>
<dbReference type="Proteomes" id="UP000241587">
    <property type="component" value="Unassembled WGS sequence"/>
</dbReference>
<reference evidence="2 3" key="1">
    <citation type="submission" date="2018-02" db="EMBL/GenBank/DDBJ databases">
        <title>Fusarium culmorum secondary metabolites in fungal-bacterial-plant interactions.</title>
        <authorList>
            <person name="Schmidt R."/>
        </authorList>
    </citation>
    <scope>NUCLEOTIDE SEQUENCE [LARGE SCALE GENOMIC DNA]</scope>
    <source>
        <strain evidence="2 3">PV</strain>
    </source>
</reference>
<organism evidence="2 3">
    <name type="scientific">Fusarium culmorum</name>
    <dbReference type="NCBI Taxonomy" id="5516"/>
    <lineage>
        <taxon>Eukaryota</taxon>
        <taxon>Fungi</taxon>
        <taxon>Dikarya</taxon>
        <taxon>Ascomycota</taxon>
        <taxon>Pezizomycotina</taxon>
        <taxon>Sordariomycetes</taxon>
        <taxon>Hypocreomycetidae</taxon>
        <taxon>Hypocreales</taxon>
        <taxon>Nectriaceae</taxon>
        <taxon>Fusarium</taxon>
    </lineage>
</organism>
<gene>
    <name evidence="2" type="ORF">FCULG_00005810</name>
</gene>
<feature type="region of interest" description="Disordered" evidence="1">
    <location>
        <begin position="289"/>
        <end position="319"/>
    </location>
</feature>
<accession>A0A2T4GTZ5</accession>
<dbReference type="OrthoDB" id="3836772at2759"/>
<name>A0A2T4GTZ5_FUSCU</name>
<dbReference type="AlphaFoldDB" id="A0A2T4GTZ5"/>
<sequence>MKPSVILSTSVFAGTAVARLYKRDELVARADSSSSLSTASVVANPTDTGTDGEKRLCLPTQGLPPPNYDKCRTAPGANMSTCAAQYAGCLGYNPFQGGSLVTPTACSAPASDTPKPTQSGTSDCVTGCNDEYNKCRTAPGANMSTCAAQYAGCLGYNPFEGGSLVTPTACSVTASETPKPTQSGTSDCLNDCNNNPGANMATCASEYAGCLGYNPFEGGSLVAPTACSDKAEPTQSNTDECVKECNSDYDKCRTAPDANMSTCAAQYSQCLEYNPFDGSGSLVTPTACSSSAGPTATDTSAVQSSMASQSPSPLPDTTMQMTETYENPVATCTSDTCAEPTMTESPVVVDGADSIRPWMPLVAVVALAVL</sequence>
<dbReference type="PANTHER" id="PTHR39602:SF2">
    <property type="entry name" value="ACW-9"/>
    <property type="match status" value="1"/>
</dbReference>
<feature type="compositionally biased region" description="Low complexity" evidence="1">
    <location>
        <begin position="32"/>
        <end position="43"/>
    </location>
</feature>
<keyword evidence="3" id="KW-1185">Reference proteome</keyword>
<dbReference type="OMA" id="GANMSTC"/>
<evidence type="ECO:0000313" key="2">
    <source>
        <dbReference type="EMBL" id="PTD06991.1"/>
    </source>
</evidence>
<dbReference type="PANTHER" id="PTHR39602">
    <property type="entry name" value="ACW-9"/>
    <property type="match status" value="1"/>
</dbReference>
<proteinExistence type="predicted"/>
<evidence type="ECO:0000313" key="3">
    <source>
        <dbReference type="Proteomes" id="UP000241587"/>
    </source>
</evidence>
<feature type="region of interest" description="Disordered" evidence="1">
    <location>
        <begin position="32"/>
        <end position="59"/>
    </location>
</feature>